<gene>
    <name evidence="1" type="ORF">METZ01_LOCUS106280</name>
</gene>
<evidence type="ECO:0008006" key="2">
    <source>
        <dbReference type="Google" id="ProtNLM"/>
    </source>
</evidence>
<proteinExistence type="predicted"/>
<dbReference type="Gene3D" id="3.90.330.10">
    <property type="entry name" value="Nitrile hydratase alpha /Thiocyanate hydrolase gamma"/>
    <property type="match status" value="1"/>
</dbReference>
<dbReference type="EMBL" id="UINC01012205">
    <property type="protein sequence ID" value="SVA53426.1"/>
    <property type="molecule type" value="Genomic_DNA"/>
</dbReference>
<sequence length="44" mass="4991">MKHSDNSDHGSELDPIEIRVRALESLLVEKKLVDRAALDVLVDY</sequence>
<feature type="non-terminal residue" evidence="1">
    <location>
        <position position="44"/>
    </location>
</feature>
<reference evidence="1" key="1">
    <citation type="submission" date="2018-05" db="EMBL/GenBank/DDBJ databases">
        <authorList>
            <person name="Lanie J.A."/>
            <person name="Ng W.-L."/>
            <person name="Kazmierczak K.M."/>
            <person name="Andrzejewski T.M."/>
            <person name="Davidsen T.M."/>
            <person name="Wayne K.J."/>
            <person name="Tettelin H."/>
            <person name="Glass J.I."/>
            <person name="Rusch D."/>
            <person name="Podicherti R."/>
            <person name="Tsui H.-C.T."/>
            <person name="Winkler M.E."/>
        </authorList>
    </citation>
    <scope>NUCLEOTIDE SEQUENCE</scope>
</reference>
<dbReference type="SUPFAM" id="SSF56209">
    <property type="entry name" value="Nitrile hydratase alpha chain"/>
    <property type="match status" value="1"/>
</dbReference>
<dbReference type="GO" id="GO:0046914">
    <property type="term" value="F:transition metal ion binding"/>
    <property type="evidence" value="ECO:0007669"/>
    <property type="project" value="InterPro"/>
</dbReference>
<organism evidence="1">
    <name type="scientific">marine metagenome</name>
    <dbReference type="NCBI Taxonomy" id="408172"/>
    <lineage>
        <taxon>unclassified sequences</taxon>
        <taxon>metagenomes</taxon>
        <taxon>ecological metagenomes</taxon>
    </lineage>
</organism>
<dbReference type="AlphaFoldDB" id="A0A381WLN9"/>
<dbReference type="InterPro" id="IPR036648">
    <property type="entry name" value="CN_Hdrase_a/SCN_Hdrase_g_sf"/>
</dbReference>
<dbReference type="GO" id="GO:0003824">
    <property type="term" value="F:catalytic activity"/>
    <property type="evidence" value="ECO:0007669"/>
    <property type="project" value="InterPro"/>
</dbReference>
<evidence type="ECO:0000313" key="1">
    <source>
        <dbReference type="EMBL" id="SVA53426.1"/>
    </source>
</evidence>
<accession>A0A381WLN9</accession>
<name>A0A381WLN9_9ZZZZ</name>
<protein>
    <recommendedName>
        <fullName evidence="2">Nitrile hydratase alpha /Thiocyanate hydrolase gamma domain-containing protein</fullName>
    </recommendedName>
</protein>